<sequence>MSFLHELEGAVSRGSAESRERALWYATDVLIAGRYTDDEIWMFGEVIGLLERDITVAARAQLAKRLARVDNAPTRVIKKLAFDDSIDVAGPVLRQSERLDCRTLVANAKSKSQLHLLAISQRKSISEDVTDVLVTRGHNEVVRSVAKNDGACFSDFGILHMIKRSESDSILVEQLGHRKDIPRHLFQQLIAKAADNVKKKFEAEHTAEASQIQTMVTDVTGALHSKFGPASKSYFDAKRNVARERYVGDLNEGKIFEYAQSHKLEEVTAGLALLCSLPVNMVERALINRSKETLLILVKALGFSWETTMSLLFLGAQDHRIVSHDLGDMKREFANLNIETSRSVLKTYQSRKLAAGADSGERRLPQLHGQ</sequence>
<dbReference type="Proteomes" id="UP000183208">
    <property type="component" value="Unassembled WGS sequence"/>
</dbReference>
<dbReference type="EMBL" id="FNTI01000001">
    <property type="protein sequence ID" value="SEC42756.1"/>
    <property type="molecule type" value="Genomic_DNA"/>
</dbReference>
<protein>
    <submittedName>
        <fullName evidence="1">Uncharacterized conserved protein, DUF2336 family</fullName>
    </submittedName>
</protein>
<dbReference type="OrthoDB" id="8433768at2"/>
<reference evidence="1 2" key="1">
    <citation type="submission" date="2016-10" db="EMBL/GenBank/DDBJ databases">
        <authorList>
            <person name="de Groot N.N."/>
        </authorList>
    </citation>
    <scope>NUCLEOTIDE SEQUENCE [LARGE SCALE GENOMIC DNA]</scope>
    <source>
        <strain evidence="1 2">GAS522</strain>
    </source>
</reference>
<accession>A0A1M6U9X4</accession>
<evidence type="ECO:0000313" key="1">
    <source>
        <dbReference type="EMBL" id="SEC42756.1"/>
    </source>
</evidence>
<dbReference type="InterPro" id="IPR019285">
    <property type="entry name" value="DUF2336"/>
</dbReference>
<dbReference type="Pfam" id="PF10098">
    <property type="entry name" value="DUF2336"/>
    <property type="match status" value="1"/>
</dbReference>
<organism evidence="1 2">
    <name type="scientific">Bradyrhizobium lablabi</name>
    <dbReference type="NCBI Taxonomy" id="722472"/>
    <lineage>
        <taxon>Bacteria</taxon>
        <taxon>Pseudomonadati</taxon>
        <taxon>Pseudomonadota</taxon>
        <taxon>Alphaproteobacteria</taxon>
        <taxon>Hyphomicrobiales</taxon>
        <taxon>Nitrobacteraceae</taxon>
        <taxon>Bradyrhizobium</taxon>
    </lineage>
</organism>
<evidence type="ECO:0000313" key="2">
    <source>
        <dbReference type="Proteomes" id="UP000183208"/>
    </source>
</evidence>
<gene>
    <name evidence="1" type="ORF">SAMN05444171_1379</name>
</gene>
<proteinExistence type="predicted"/>
<name>A0A1M6U9X4_9BRAD</name>
<dbReference type="AlphaFoldDB" id="A0A1M6U9X4"/>
<dbReference type="RefSeq" id="WP_074817162.1">
    <property type="nucleotide sequence ID" value="NZ_FNTI01000001.1"/>
</dbReference>